<evidence type="ECO:0000313" key="2">
    <source>
        <dbReference type="EMBL" id="TXK10790.1"/>
    </source>
</evidence>
<gene>
    <name evidence="2" type="ORF">FVP74_10730</name>
</gene>
<dbReference type="InterPro" id="IPR037401">
    <property type="entry name" value="SnoaL-like"/>
</dbReference>
<name>A0A5C8HZJ1_9MICO</name>
<dbReference type="EMBL" id="VRSX01000004">
    <property type="protein sequence ID" value="TXK10790.1"/>
    <property type="molecule type" value="Genomic_DNA"/>
</dbReference>
<protein>
    <submittedName>
        <fullName evidence="2">Nuclear transport factor 2 family protein</fullName>
    </submittedName>
</protein>
<comment type="caution">
    <text evidence="2">The sequence shown here is derived from an EMBL/GenBank/DDBJ whole genome shotgun (WGS) entry which is preliminary data.</text>
</comment>
<dbReference type="RefSeq" id="WP_147051154.1">
    <property type="nucleotide sequence ID" value="NZ_BKAH01000013.1"/>
</dbReference>
<dbReference type="Pfam" id="PF12680">
    <property type="entry name" value="SnoaL_2"/>
    <property type="match status" value="1"/>
</dbReference>
<dbReference type="Gene3D" id="3.10.450.50">
    <property type="match status" value="1"/>
</dbReference>
<sequence>MADRTVLGKLRVMFGTPGGDVEHAEELYHEDAVLEFPQSGERYDGREVFTSWRSQYPARVAFEVLRVTVRDNVAVVELTASYDGGAPMFGVSILEFRGEKIARERVYVAEGWEVPEWRRPWLSTVPVDNPGL</sequence>
<dbReference type="OrthoDB" id="3826377at2"/>
<evidence type="ECO:0000313" key="3">
    <source>
        <dbReference type="Proteomes" id="UP000321949"/>
    </source>
</evidence>
<dbReference type="AlphaFoldDB" id="A0A5C8HZJ1"/>
<dbReference type="InterPro" id="IPR032710">
    <property type="entry name" value="NTF2-like_dom_sf"/>
</dbReference>
<evidence type="ECO:0000259" key="1">
    <source>
        <dbReference type="Pfam" id="PF12680"/>
    </source>
</evidence>
<reference evidence="2 3" key="1">
    <citation type="submission" date="2019-08" db="EMBL/GenBank/DDBJ databases">
        <authorList>
            <person name="Dong K."/>
        </authorList>
    </citation>
    <scope>NUCLEOTIDE SEQUENCE [LARGE SCALE GENOMIC DNA]</scope>
    <source>
        <strain evidence="2 3">K-1</strain>
    </source>
</reference>
<accession>A0A5C8HZJ1</accession>
<dbReference type="SUPFAM" id="SSF54427">
    <property type="entry name" value="NTF2-like"/>
    <property type="match status" value="1"/>
</dbReference>
<organism evidence="2 3">
    <name type="scientific">Microbacterium saccharophilum</name>
    <dbReference type="NCBI Taxonomy" id="1213358"/>
    <lineage>
        <taxon>Bacteria</taxon>
        <taxon>Bacillati</taxon>
        <taxon>Actinomycetota</taxon>
        <taxon>Actinomycetes</taxon>
        <taxon>Micrococcales</taxon>
        <taxon>Microbacteriaceae</taxon>
        <taxon>Microbacterium</taxon>
    </lineage>
</organism>
<keyword evidence="3" id="KW-1185">Reference proteome</keyword>
<proteinExistence type="predicted"/>
<feature type="domain" description="SnoaL-like" evidence="1">
    <location>
        <begin position="19"/>
        <end position="103"/>
    </location>
</feature>
<dbReference type="Proteomes" id="UP000321949">
    <property type="component" value="Unassembled WGS sequence"/>
</dbReference>